<dbReference type="RefSeq" id="XP_067178410.1">
    <property type="nucleotide sequence ID" value="XM_067322547.1"/>
</dbReference>
<comment type="caution">
    <text evidence="6">The sequence shown here is derived from an EMBL/GenBank/DDBJ whole genome shotgun (WGS) entry which is preliminary data.</text>
</comment>
<feature type="compositionally biased region" description="Basic residues" evidence="4">
    <location>
        <begin position="230"/>
        <end position="244"/>
    </location>
</feature>
<dbReference type="InterPro" id="IPR007019">
    <property type="entry name" value="SURF6"/>
</dbReference>
<dbReference type="KEGG" id="lmat:92515059"/>
<dbReference type="GO" id="GO:0003723">
    <property type="term" value="F:RNA binding"/>
    <property type="evidence" value="ECO:0007669"/>
    <property type="project" value="TreeGrafter"/>
</dbReference>
<reference evidence="7" key="1">
    <citation type="journal article" date="2021" name="Microbiol. Resour. Announc.">
        <title>LGAAP: Leishmaniinae Genome Assembly and Annotation Pipeline.</title>
        <authorList>
            <person name="Almutairi H."/>
            <person name="Urbaniak M.D."/>
            <person name="Bates M.D."/>
            <person name="Jariyapan N."/>
            <person name="Kwakye-Nuako G."/>
            <person name="Thomaz-Soccol V."/>
            <person name="Al-Salem W.S."/>
            <person name="Dillon R.J."/>
            <person name="Bates P.A."/>
            <person name="Gatherer D."/>
        </authorList>
    </citation>
    <scope>NUCLEOTIDE SEQUENCE [LARGE SCALE GENOMIC DNA]</scope>
</reference>
<dbReference type="AlphaFoldDB" id="A0A836KLT9"/>
<feature type="region of interest" description="Disordered" evidence="4">
    <location>
        <begin position="1"/>
        <end position="64"/>
    </location>
</feature>
<feature type="compositionally biased region" description="Gly residues" evidence="4">
    <location>
        <begin position="216"/>
        <end position="229"/>
    </location>
</feature>
<dbReference type="Pfam" id="PF04935">
    <property type="entry name" value="SURF6"/>
    <property type="match status" value="1"/>
</dbReference>
<evidence type="ECO:0000256" key="3">
    <source>
        <dbReference type="ARBA" id="ARBA00023242"/>
    </source>
</evidence>
<reference evidence="7" key="2">
    <citation type="journal article" date="2021" name="Sci. Data">
        <title>Chromosome-scale genome sequencing, assembly and annotation of six genomes from subfamily Leishmaniinae.</title>
        <authorList>
            <person name="Almutairi H."/>
            <person name="Urbaniak M.D."/>
            <person name="Bates M.D."/>
            <person name="Jariyapan N."/>
            <person name="Kwakye-Nuako G."/>
            <person name="Thomaz Soccol V."/>
            <person name="Al-Salem W.S."/>
            <person name="Dillon R.J."/>
            <person name="Bates P.A."/>
            <person name="Gatherer D."/>
        </authorList>
    </citation>
    <scope>NUCLEOTIDE SEQUENCE [LARGE SCALE GENOMIC DNA]</scope>
</reference>
<feature type="domain" description="Ribosomal RNA-processing protein 14/surfeit locus protein 6 C-terminal" evidence="5">
    <location>
        <begin position="57"/>
        <end position="209"/>
    </location>
</feature>
<comment type="subcellular location">
    <subcellularLocation>
        <location evidence="1">Nucleus</location>
    </subcellularLocation>
</comment>
<protein>
    <recommendedName>
        <fullName evidence="5">Ribosomal RNA-processing protein 14/surfeit locus protein 6 C-terminal domain-containing protein</fullName>
    </recommendedName>
</protein>
<sequence>MAAMGNTKRGKASLSLEGHRNGRRKDSGIPDLGGARPFALQQRTGGASARSWSRNRDAKRRSLSVEDRMTQPIRHVVPLDLSFGNFEFQEMKSLGKRGGGVRELSSLLRQVHRTAATHSDMLQTRQGAEMRSEDLLASAMQRLAGVKVKDDPHRIAKALAKRRSKKRQSARRWAKRVKSLEDSVESAVKDRSIQKQSMKARKEAKGRAKVKRREAAGGGGTSLGSGGKKLGAKKQKSVGGKKKR</sequence>
<name>A0A836KLT9_9TRYP</name>
<keyword evidence="7" id="KW-1185">Reference proteome</keyword>
<dbReference type="Proteomes" id="UP000673552">
    <property type="component" value="Unassembled WGS sequence"/>
</dbReference>
<evidence type="ECO:0000256" key="2">
    <source>
        <dbReference type="ARBA" id="ARBA00005904"/>
    </source>
</evidence>
<accession>A0A836KLT9</accession>
<feature type="compositionally biased region" description="Basic and acidic residues" evidence="4">
    <location>
        <begin position="17"/>
        <end position="28"/>
    </location>
</feature>
<proteinExistence type="inferred from homology"/>
<keyword evidence="3" id="KW-0539">Nucleus</keyword>
<dbReference type="GO" id="GO:0042273">
    <property type="term" value="P:ribosomal large subunit biogenesis"/>
    <property type="evidence" value="ECO:0007669"/>
    <property type="project" value="TreeGrafter"/>
</dbReference>
<dbReference type="GO" id="GO:0003677">
    <property type="term" value="F:DNA binding"/>
    <property type="evidence" value="ECO:0007669"/>
    <property type="project" value="TreeGrafter"/>
</dbReference>
<feature type="region of interest" description="Disordered" evidence="4">
    <location>
        <begin position="184"/>
        <end position="244"/>
    </location>
</feature>
<dbReference type="OrthoDB" id="251923at2759"/>
<evidence type="ECO:0000313" key="6">
    <source>
        <dbReference type="EMBL" id="KAG5477772.1"/>
    </source>
</evidence>
<evidence type="ECO:0000256" key="4">
    <source>
        <dbReference type="SAM" id="MobiDB-lite"/>
    </source>
</evidence>
<dbReference type="PANTHER" id="PTHR14369">
    <property type="entry name" value="SURFEIT LOCUS PROTEIN 6"/>
    <property type="match status" value="1"/>
</dbReference>
<evidence type="ECO:0000259" key="5">
    <source>
        <dbReference type="Pfam" id="PF04935"/>
    </source>
</evidence>
<gene>
    <name evidence="6" type="ORF">LSCM1_05070</name>
</gene>
<evidence type="ECO:0000313" key="7">
    <source>
        <dbReference type="Proteomes" id="UP000673552"/>
    </source>
</evidence>
<dbReference type="GO" id="GO:0042274">
    <property type="term" value="P:ribosomal small subunit biogenesis"/>
    <property type="evidence" value="ECO:0007669"/>
    <property type="project" value="TreeGrafter"/>
</dbReference>
<organism evidence="6 7">
    <name type="scientific">Leishmania martiniquensis</name>
    <dbReference type="NCBI Taxonomy" id="1580590"/>
    <lineage>
        <taxon>Eukaryota</taxon>
        <taxon>Discoba</taxon>
        <taxon>Euglenozoa</taxon>
        <taxon>Kinetoplastea</taxon>
        <taxon>Metakinetoplastina</taxon>
        <taxon>Trypanosomatida</taxon>
        <taxon>Trypanosomatidae</taxon>
        <taxon>Leishmaniinae</taxon>
        <taxon>Leishmania</taxon>
    </lineage>
</organism>
<dbReference type="GO" id="GO:0005730">
    <property type="term" value="C:nucleolus"/>
    <property type="evidence" value="ECO:0007669"/>
    <property type="project" value="TreeGrafter"/>
</dbReference>
<comment type="similarity">
    <text evidence="2">Belongs to the SURF6 family.</text>
</comment>
<dbReference type="InterPro" id="IPR029190">
    <property type="entry name" value="Rrp14/SURF6_C"/>
</dbReference>
<dbReference type="GeneID" id="92515059"/>
<evidence type="ECO:0000256" key="1">
    <source>
        <dbReference type="ARBA" id="ARBA00004123"/>
    </source>
</evidence>
<dbReference type="PANTHER" id="PTHR14369:SF0">
    <property type="entry name" value="SURFEIT LOCUS PROTEIN 6"/>
    <property type="match status" value="1"/>
</dbReference>
<dbReference type="EMBL" id="JAFEUZ010000024">
    <property type="protein sequence ID" value="KAG5477772.1"/>
    <property type="molecule type" value="Genomic_DNA"/>
</dbReference>